<accession>A0A229RG78</accession>
<reference evidence="6 7" key="1">
    <citation type="submission" date="2017-07" db="EMBL/GenBank/DDBJ databases">
        <title>Amycolatopsis alba DSM 44262 Genome sequencing and assembly.</title>
        <authorList>
            <person name="Kaur N."/>
            <person name="Mayilraj S."/>
        </authorList>
    </citation>
    <scope>NUCLEOTIDE SEQUENCE [LARGE SCALE GENOMIC DNA]</scope>
    <source>
        <strain evidence="6 7">DSM 44262</strain>
    </source>
</reference>
<dbReference type="RefSeq" id="WP_084702339.1">
    <property type="nucleotide sequence ID" value="NZ_KB913032.1"/>
</dbReference>
<keyword evidence="3 6" id="KW-0378">Hydrolase</keyword>
<dbReference type="PRINTS" id="PR00412">
    <property type="entry name" value="EPOXHYDRLASE"/>
</dbReference>
<comment type="caution">
    <text evidence="6">The sequence shown here is derived from an EMBL/GenBank/DDBJ whole genome shotgun (WGS) entry which is preliminary data.</text>
</comment>
<feature type="active site" description="Proton acceptor" evidence="4">
    <location>
        <position position="383"/>
    </location>
</feature>
<organism evidence="6 7">
    <name type="scientific">Amycolatopsis alba DSM 44262</name>
    <dbReference type="NCBI Taxonomy" id="1125972"/>
    <lineage>
        <taxon>Bacteria</taxon>
        <taxon>Bacillati</taxon>
        <taxon>Actinomycetota</taxon>
        <taxon>Actinomycetes</taxon>
        <taxon>Pseudonocardiales</taxon>
        <taxon>Pseudonocardiaceae</taxon>
        <taxon>Amycolatopsis</taxon>
    </lineage>
</organism>
<dbReference type="SUPFAM" id="SSF53474">
    <property type="entry name" value="alpha/beta-Hydrolases"/>
    <property type="match status" value="1"/>
</dbReference>
<feature type="domain" description="Epoxide hydrolase N-terminal" evidence="5">
    <location>
        <begin position="6"/>
        <end position="109"/>
    </location>
</feature>
<feature type="active site" description="Nucleophile" evidence="4">
    <location>
        <position position="180"/>
    </location>
</feature>
<dbReference type="Proteomes" id="UP000215563">
    <property type="component" value="Unassembled WGS sequence"/>
</dbReference>
<evidence type="ECO:0000256" key="3">
    <source>
        <dbReference type="ARBA" id="ARBA00022801"/>
    </source>
</evidence>
<comment type="similarity">
    <text evidence="1">Belongs to the peptidase S33 family.</text>
</comment>
<dbReference type="AlphaFoldDB" id="A0A229RG78"/>
<dbReference type="Gene3D" id="3.40.50.1820">
    <property type="entry name" value="alpha/beta hydrolase"/>
    <property type="match status" value="1"/>
</dbReference>
<protein>
    <submittedName>
        <fullName evidence="6">Epoxide hydrolase</fullName>
    </submittedName>
</protein>
<evidence type="ECO:0000259" key="5">
    <source>
        <dbReference type="Pfam" id="PF06441"/>
    </source>
</evidence>
<dbReference type="Pfam" id="PF06441">
    <property type="entry name" value="EHN"/>
    <property type="match status" value="1"/>
</dbReference>
<name>A0A229RG78_AMYAL</name>
<dbReference type="InterPro" id="IPR010497">
    <property type="entry name" value="Epoxide_hydro_N"/>
</dbReference>
<dbReference type="PANTHER" id="PTHR21661:SF35">
    <property type="entry name" value="EPOXIDE HYDROLASE"/>
    <property type="match status" value="1"/>
</dbReference>
<evidence type="ECO:0000256" key="2">
    <source>
        <dbReference type="ARBA" id="ARBA00022797"/>
    </source>
</evidence>
<dbReference type="PIRSF" id="PIRSF001112">
    <property type="entry name" value="Epoxide_hydrolase"/>
    <property type="match status" value="1"/>
</dbReference>
<dbReference type="GO" id="GO:0004301">
    <property type="term" value="F:epoxide hydrolase activity"/>
    <property type="evidence" value="ECO:0007669"/>
    <property type="project" value="TreeGrafter"/>
</dbReference>
<feature type="active site" description="Proton donor" evidence="4">
    <location>
        <position position="315"/>
    </location>
</feature>
<dbReference type="InterPro" id="IPR029058">
    <property type="entry name" value="AB_hydrolase_fold"/>
</dbReference>
<keyword evidence="2" id="KW-0058">Aromatic hydrocarbons catabolism</keyword>
<dbReference type="InterPro" id="IPR000639">
    <property type="entry name" value="Epox_hydrolase-like"/>
</dbReference>
<dbReference type="EMBL" id="NMQU01000100">
    <property type="protein sequence ID" value="OXM45673.1"/>
    <property type="molecule type" value="Genomic_DNA"/>
</dbReference>
<keyword evidence="7" id="KW-1185">Reference proteome</keyword>
<evidence type="ECO:0000256" key="1">
    <source>
        <dbReference type="ARBA" id="ARBA00010088"/>
    </source>
</evidence>
<proteinExistence type="inferred from homology"/>
<dbReference type="InterPro" id="IPR016292">
    <property type="entry name" value="Epoxide_hydrolase"/>
</dbReference>
<evidence type="ECO:0000313" key="7">
    <source>
        <dbReference type="Proteomes" id="UP000215563"/>
    </source>
</evidence>
<evidence type="ECO:0000256" key="4">
    <source>
        <dbReference type="PIRSR" id="PIRSR001112-1"/>
    </source>
</evidence>
<dbReference type="GO" id="GO:0097176">
    <property type="term" value="P:epoxide metabolic process"/>
    <property type="evidence" value="ECO:0007669"/>
    <property type="project" value="TreeGrafter"/>
</dbReference>
<dbReference type="PANTHER" id="PTHR21661">
    <property type="entry name" value="EPOXIDE HYDROLASE 1-RELATED"/>
    <property type="match status" value="1"/>
</dbReference>
<evidence type="ECO:0000313" key="6">
    <source>
        <dbReference type="EMBL" id="OXM45673.1"/>
    </source>
</evidence>
<gene>
    <name evidence="6" type="ORF">CFP75_30125</name>
</gene>
<dbReference type="OrthoDB" id="27092at2"/>
<sequence>MTDTLEPFVINVEQDVLDDLRSRLKATRFAPDLDNEDEAFGLSTAYLKPIVEYWADGFDWRAVEARLNSYSHHRVDVGGTPVHFIREPGKGPAPIPLLLMHGWPWTFWDWSKVIRPLADPGAYGGDPADAFDVIVPSLPGFAFSTPLTNGKENFVSMADRFHTLMTDVLGHQRFGVGAADYGALVGAQLGHKYADSLHGLHLGNEMLLTIFHGDRAWDLTGGAPIDNLPAEQRADMVNFVNTYVSHVAVHMLDGQTITHGLNDSPIGMLAWILKRWKKWSDQNGVFEDSYPVDHILTNATIYWVNQAIGSSIRAYKNVNRHPWQPSHDRSPTVEAPTGFTFHLGDAAPPGAHDRDRRVAAFKEGAGHFYADVRQVNVHEKGGHFGPWENPEAWIHDLRDTFRPLR</sequence>